<keyword evidence="7" id="KW-0256">Endoplasmic reticulum</keyword>
<feature type="chain" id="PRO_5040966242" evidence="15">
    <location>
        <begin position="23"/>
        <end position="1098"/>
    </location>
</feature>
<keyword evidence="4 14" id="KW-0812">Transmembrane</keyword>
<dbReference type="GO" id="GO:0140359">
    <property type="term" value="F:ABC-type transporter activity"/>
    <property type="evidence" value="ECO:0007669"/>
    <property type="project" value="InterPro"/>
</dbReference>
<dbReference type="GO" id="GO:0005789">
    <property type="term" value="C:endoplasmic reticulum membrane"/>
    <property type="evidence" value="ECO:0007669"/>
    <property type="project" value="UniProtKB-SubCell"/>
</dbReference>
<dbReference type="Gene3D" id="3.40.50.300">
    <property type="entry name" value="P-loop containing nucleotide triphosphate hydrolases"/>
    <property type="match status" value="1"/>
</dbReference>
<dbReference type="SMART" id="SM00382">
    <property type="entry name" value="AAA"/>
    <property type="match status" value="1"/>
</dbReference>
<evidence type="ECO:0000256" key="7">
    <source>
        <dbReference type="ARBA" id="ARBA00022824"/>
    </source>
</evidence>
<dbReference type="PANTHER" id="PTHR48041:SF2">
    <property type="entry name" value="ATP-DEPENDENT PERMEASE-RELATED"/>
    <property type="match status" value="1"/>
</dbReference>
<feature type="domain" description="ABC transporter" evidence="17">
    <location>
        <begin position="374"/>
        <end position="615"/>
    </location>
</feature>
<dbReference type="Pfam" id="PF19055">
    <property type="entry name" value="ABC2_membrane_7"/>
    <property type="match status" value="1"/>
</dbReference>
<dbReference type="PROSITE" id="PS00022">
    <property type="entry name" value="EGF_1"/>
    <property type="match status" value="1"/>
</dbReference>
<evidence type="ECO:0000256" key="15">
    <source>
        <dbReference type="SAM" id="SignalP"/>
    </source>
</evidence>
<dbReference type="Proteomes" id="UP001140560">
    <property type="component" value="Unassembled WGS sequence"/>
</dbReference>
<dbReference type="InterPro" id="IPR013525">
    <property type="entry name" value="ABC2_TM"/>
</dbReference>
<feature type="transmembrane region" description="Helical" evidence="14">
    <location>
        <begin position="843"/>
        <end position="865"/>
    </location>
</feature>
<keyword evidence="8" id="KW-0067">ATP-binding</keyword>
<dbReference type="PROSITE" id="PS00211">
    <property type="entry name" value="ABC_TRANSPORTER_1"/>
    <property type="match status" value="1"/>
</dbReference>
<evidence type="ECO:0000256" key="8">
    <source>
        <dbReference type="ARBA" id="ARBA00022840"/>
    </source>
</evidence>
<organism evidence="18 19">
    <name type="scientific">Neocucurbitaria cava</name>
    <dbReference type="NCBI Taxonomy" id="798079"/>
    <lineage>
        <taxon>Eukaryota</taxon>
        <taxon>Fungi</taxon>
        <taxon>Dikarya</taxon>
        <taxon>Ascomycota</taxon>
        <taxon>Pezizomycotina</taxon>
        <taxon>Dothideomycetes</taxon>
        <taxon>Pleosporomycetidae</taxon>
        <taxon>Pleosporales</taxon>
        <taxon>Pleosporineae</taxon>
        <taxon>Cucurbitariaceae</taxon>
        <taxon>Neocucurbitaria</taxon>
    </lineage>
</organism>
<feature type="transmembrane region" description="Helical" evidence="14">
    <location>
        <begin position="318"/>
        <end position="340"/>
    </location>
</feature>
<keyword evidence="12" id="KW-0245">EGF-like domain</keyword>
<keyword evidence="6" id="KW-0547">Nucleotide-binding</keyword>
<gene>
    <name evidence="18" type="primary">ADP1</name>
    <name evidence="18" type="ORF">N0V83_002826</name>
</gene>
<keyword evidence="3" id="KW-0813">Transport</keyword>
<dbReference type="PANTHER" id="PTHR48041">
    <property type="entry name" value="ABC TRANSPORTER G FAMILY MEMBER 28"/>
    <property type="match status" value="1"/>
</dbReference>
<keyword evidence="5 15" id="KW-0732">Signal</keyword>
<dbReference type="OrthoDB" id="66620at2759"/>
<evidence type="ECO:0000256" key="2">
    <source>
        <dbReference type="ARBA" id="ARBA00005814"/>
    </source>
</evidence>
<dbReference type="FunFam" id="3.40.50.300:FF:000702">
    <property type="entry name" value="ABC transporter (Adp1)"/>
    <property type="match status" value="1"/>
</dbReference>
<feature type="transmembrane region" description="Helical" evidence="14">
    <location>
        <begin position="986"/>
        <end position="1006"/>
    </location>
</feature>
<dbReference type="AlphaFoldDB" id="A0A9W9CPW4"/>
<evidence type="ECO:0000256" key="6">
    <source>
        <dbReference type="ARBA" id="ARBA00022741"/>
    </source>
</evidence>
<dbReference type="Pfam" id="PF00005">
    <property type="entry name" value="ABC_tran"/>
    <property type="match status" value="1"/>
</dbReference>
<evidence type="ECO:0000256" key="5">
    <source>
        <dbReference type="ARBA" id="ARBA00022729"/>
    </source>
</evidence>
<feature type="transmembrane region" description="Helical" evidence="14">
    <location>
        <begin position="956"/>
        <end position="979"/>
    </location>
</feature>
<dbReference type="InterPro" id="IPR017871">
    <property type="entry name" value="ABC_transporter-like_CS"/>
</dbReference>
<name>A0A9W9CPW4_9PLEO</name>
<feature type="domain" description="EGF-like" evidence="16">
    <location>
        <begin position="82"/>
        <end position="121"/>
    </location>
</feature>
<protein>
    <submittedName>
        <fullName evidence="18">FAD-dependent urate hydroxylase</fullName>
    </submittedName>
</protein>
<evidence type="ECO:0000256" key="14">
    <source>
        <dbReference type="SAM" id="Phobius"/>
    </source>
</evidence>
<evidence type="ECO:0000313" key="18">
    <source>
        <dbReference type="EMBL" id="KAJ4374087.1"/>
    </source>
</evidence>
<comment type="caution">
    <text evidence="18">The sequence shown here is derived from an EMBL/GenBank/DDBJ whole genome shotgun (WGS) entry which is preliminary data.</text>
</comment>
<dbReference type="PROSITE" id="PS50026">
    <property type="entry name" value="EGF_3"/>
    <property type="match status" value="1"/>
</dbReference>
<dbReference type="InterPro" id="IPR027417">
    <property type="entry name" value="P-loop_NTPase"/>
</dbReference>
<keyword evidence="9 14" id="KW-1133">Transmembrane helix</keyword>
<evidence type="ECO:0000256" key="11">
    <source>
        <dbReference type="ARBA" id="ARBA00023180"/>
    </source>
</evidence>
<comment type="caution">
    <text evidence="12">Lacks conserved residue(s) required for the propagation of feature annotation.</text>
</comment>
<evidence type="ECO:0000256" key="10">
    <source>
        <dbReference type="ARBA" id="ARBA00023136"/>
    </source>
</evidence>
<comment type="similarity">
    <text evidence="2">Belongs to the ABC transporter superfamily. ABCG family. Eye pigment precursor importer (TC 3.A.1.204) subfamily.</text>
</comment>
<sequence length="1098" mass="120691">MRQRLWTSSLVGLLGLVASSGAHKTFSNYTLAESPTELFSIYGDRPDGCPPCFNCNLEDFKCHQFAECSKANGRCSCGPGFGGEDCSEPLCGSLADGKDRVPRGGEKECQCKDGWSGINCNVCTTNNACNAMMPDGEGGVCYKDGQLVKENFQICDITNRKILDTLKDKKPQATFSCNAETEECNFQFWVDQRESFYCALDTCSSAWTAEADRNLTKYKCENIKCACVPDRMLCGEDGSVDIGDFLKEEIKGPAEFRSIASINSKESGSWFSEPAMNDLISSIFGDESITLSCDTGECLYQTEVPGYERPVKKINTPLIAGVIAGCALFIVAVILAVWYITHRAETRRWGAIHLSDDEEDENAKLLADHKPAALLFENVGYNLNGKQILSGVSGAVHPGELLAIMGASGAGKTTFLDILARKNKIGAVQGHFYLNGEKVRDDEFRNVIGFVDQEDTLLPTLTVHETILDSALLRLPKEMSRTSKEQKVEDVERQLGIYHIRNQKIGSEESGRGISGGEKRRVGIACELVTSPSILFLDEPTSGLDAFNAFNVVECLVNLVKNYNRTVVVTIHQPRSNIVALFDQLLLLAKGRTVYSGPFENCQPYFDNIGYSCPPGFNIADYLIDLTMHASAAQNIDDDSSLFTRDGLHTSASSAIAVKSIPSINTSELDRDLAGSPSNSSTRPRNKRRASIKQQQERELFTRKKAPVVADGTMSPKTDDEAPYDRRGALKAQWLKLTRQQGNVPPQIMEDPDELPPPANGGTGTNLDILITAYASSDVAAGIREDIANSVASANQANGTNNNQEPNGFVAAGKLKGFRKVGLFGQFLILSRRTWRNLYRNPMLMLTHYAIAIVLAVFLGFLFYGLTDDIKGFQNRLGLFLFVLSLFGFSSLTILTVFAPERLLFTRERAKGYYSPPSYFAAKVLFDIIPLRLLPPIILGIIVYPMTGLIPAWPNFLKFTLFLVLFNLAAAAIFLFIGIVFRNSGVANLIGVLVMLFSLLFSGFFLNKESIPAVAKWLQSLSIFHYAFEGLIVNEVKYLSLIDHKYGLDIEVPGSAILSSFGFNTQALWTDCIGLAVFGGSFVVLAYLAMHLLLVEKR</sequence>
<keyword evidence="10 14" id="KW-0472">Membrane</keyword>
<dbReference type="InterPro" id="IPR003593">
    <property type="entry name" value="AAA+_ATPase"/>
</dbReference>
<dbReference type="EMBL" id="JAPEUY010000004">
    <property type="protein sequence ID" value="KAJ4374087.1"/>
    <property type="molecule type" value="Genomic_DNA"/>
</dbReference>
<feature type="transmembrane region" description="Helical" evidence="14">
    <location>
        <begin position="920"/>
        <end position="944"/>
    </location>
</feature>
<evidence type="ECO:0000256" key="3">
    <source>
        <dbReference type="ARBA" id="ARBA00022448"/>
    </source>
</evidence>
<dbReference type="InterPro" id="IPR003439">
    <property type="entry name" value="ABC_transporter-like_ATP-bd"/>
</dbReference>
<evidence type="ECO:0000256" key="9">
    <source>
        <dbReference type="ARBA" id="ARBA00022989"/>
    </source>
</evidence>
<keyword evidence="19" id="KW-1185">Reference proteome</keyword>
<evidence type="ECO:0000256" key="13">
    <source>
        <dbReference type="SAM" id="MobiDB-lite"/>
    </source>
</evidence>
<proteinExistence type="inferred from homology"/>
<dbReference type="PROSITE" id="PS50893">
    <property type="entry name" value="ABC_TRANSPORTER_2"/>
    <property type="match status" value="1"/>
</dbReference>
<evidence type="ECO:0000259" key="16">
    <source>
        <dbReference type="PROSITE" id="PS50026"/>
    </source>
</evidence>
<keyword evidence="12" id="KW-1015">Disulfide bond</keyword>
<feature type="region of interest" description="Disordered" evidence="13">
    <location>
        <begin position="668"/>
        <end position="723"/>
    </location>
</feature>
<feature type="transmembrane region" description="Helical" evidence="14">
    <location>
        <begin position="1073"/>
        <end position="1095"/>
    </location>
</feature>
<evidence type="ECO:0000256" key="1">
    <source>
        <dbReference type="ARBA" id="ARBA00004477"/>
    </source>
</evidence>
<dbReference type="CDD" id="cd03213">
    <property type="entry name" value="ABCG_EPDR"/>
    <property type="match status" value="1"/>
</dbReference>
<dbReference type="InterPro" id="IPR043926">
    <property type="entry name" value="ABCG_dom"/>
</dbReference>
<dbReference type="GO" id="GO:0005524">
    <property type="term" value="F:ATP binding"/>
    <property type="evidence" value="ECO:0007669"/>
    <property type="project" value="UniProtKB-KW"/>
</dbReference>
<evidence type="ECO:0000313" key="19">
    <source>
        <dbReference type="Proteomes" id="UP001140560"/>
    </source>
</evidence>
<reference evidence="18" key="1">
    <citation type="submission" date="2022-10" db="EMBL/GenBank/DDBJ databases">
        <title>Tapping the CABI collections for fungal endophytes: first genome assemblies for Collariella, Neodidymelliopsis, Ascochyta clinopodiicola, Didymella pomorum, Didymosphaeria variabile, Neocosmospora piperis and Neocucurbitaria cava.</title>
        <authorList>
            <person name="Hill R."/>
        </authorList>
    </citation>
    <scope>NUCLEOTIDE SEQUENCE</scope>
    <source>
        <strain evidence="18">IMI 356814</strain>
    </source>
</reference>
<evidence type="ECO:0000256" key="12">
    <source>
        <dbReference type="PROSITE-ProRule" id="PRU00076"/>
    </source>
</evidence>
<dbReference type="SUPFAM" id="SSF52540">
    <property type="entry name" value="P-loop containing nucleoside triphosphate hydrolases"/>
    <property type="match status" value="1"/>
</dbReference>
<dbReference type="InterPro" id="IPR000742">
    <property type="entry name" value="EGF"/>
</dbReference>
<evidence type="ECO:0000256" key="4">
    <source>
        <dbReference type="ARBA" id="ARBA00022692"/>
    </source>
</evidence>
<dbReference type="GO" id="GO:0016887">
    <property type="term" value="F:ATP hydrolysis activity"/>
    <property type="evidence" value="ECO:0007669"/>
    <property type="project" value="InterPro"/>
</dbReference>
<keyword evidence="11" id="KW-0325">Glycoprotein</keyword>
<dbReference type="Pfam" id="PF01061">
    <property type="entry name" value="ABC2_membrane"/>
    <property type="match status" value="1"/>
</dbReference>
<feature type="signal peptide" evidence="15">
    <location>
        <begin position="1"/>
        <end position="22"/>
    </location>
</feature>
<feature type="disulfide bond" evidence="12">
    <location>
        <begin position="111"/>
        <end position="120"/>
    </location>
</feature>
<feature type="transmembrane region" description="Helical" evidence="14">
    <location>
        <begin position="877"/>
        <end position="899"/>
    </location>
</feature>
<accession>A0A9W9CPW4</accession>
<evidence type="ECO:0000259" key="17">
    <source>
        <dbReference type="PROSITE" id="PS50893"/>
    </source>
</evidence>
<dbReference type="InterPro" id="IPR050352">
    <property type="entry name" value="ABCG_transporters"/>
</dbReference>
<comment type="subcellular location">
    <subcellularLocation>
        <location evidence="1">Endoplasmic reticulum membrane</location>
        <topology evidence="1">Multi-pass membrane protein</topology>
    </subcellularLocation>
</comment>